<evidence type="ECO:0008006" key="3">
    <source>
        <dbReference type="Google" id="ProtNLM"/>
    </source>
</evidence>
<sequence>MRKITNMLLVGAIFLAGAGMIALTMQTDTVQAAYGSGPGSGWGGCPAYGSGYSGYNQAAAYSGYYDLTVESIEDALEIAEEEIDADVNEENIYQMGRWWVVYYTNDDGVVMRSYIDAFTGDVLDTTGQSYDYANTGRGYGMMYGAGYGYGMGHGSGMGYGRTYRY</sequence>
<evidence type="ECO:0000313" key="1">
    <source>
        <dbReference type="EMBL" id="SET01132.1"/>
    </source>
</evidence>
<keyword evidence="2" id="KW-1185">Reference proteome</keyword>
<accession>A0A1I0B4V4</accession>
<dbReference type="OrthoDB" id="142781at2157"/>
<dbReference type="EMBL" id="FOHQ01000006">
    <property type="protein sequence ID" value="SET01132.1"/>
    <property type="molecule type" value="Genomic_DNA"/>
</dbReference>
<reference evidence="2" key="1">
    <citation type="submission" date="2016-10" db="EMBL/GenBank/DDBJ databases">
        <authorList>
            <person name="Varghese N."/>
            <person name="Submissions S."/>
        </authorList>
    </citation>
    <scope>NUCLEOTIDE SEQUENCE [LARGE SCALE GENOMIC DNA]</scope>
    <source>
        <strain evidence="2">SLH 33</strain>
    </source>
</reference>
<name>A0A1I0B4V4_9EURY</name>
<dbReference type="STRING" id="1353158.SAMN04488587_1933"/>
<organism evidence="1 2">
    <name type="scientific">Methanococcoides vulcani</name>
    <dbReference type="NCBI Taxonomy" id="1353158"/>
    <lineage>
        <taxon>Archaea</taxon>
        <taxon>Methanobacteriati</taxon>
        <taxon>Methanobacteriota</taxon>
        <taxon>Stenosarchaea group</taxon>
        <taxon>Methanomicrobia</taxon>
        <taxon>Methanosarcinales</taxon>
        <taxon>Methanosarcinaceae</taxon>
        <taxon>Methanococcoides</taxon>
    </lineage>
</organism>
<gene>
    <name evidence="1" type="ORF">SAMN04488587_1933</name>
</gene>
<dbReference type="Proteomes" id="UP000243338">
    <property type="component" value="Unassembled WGS sequence"/>
</dbReference>
<dbReference type="AlphaFoldDB" id="A0A1I0B4V4"/>
<protein>
    <recommendedName>
        <fullName evidence="3">Peptidase propeptide and YPEB domain-containing protein</fullName>
    </recommendedName>
</protein>
<evidence type="ECO:0000313" key="2">
    <source>
        <dbReference type="Proteomes" id="UP000243338"/>
    </source>
</evidence>
<dbReference type="RefSeq" id="WP_091690389.1">
    <property type="nucleotide sequence ID" value="NZ_CAAGSJ010000007.1"/>
</dbReference>
<proteinExistence type="predicted"/>